<evidence type="ECO:0000313" key="2">
    <source>
        <dbReference type="Proteomes" id="UP001595648"/>
    </source>
</evidence>
<keyword evidence="2" id="KW-1185">Reference proteome</keyword>
<reference evidence="2" key="1">
    <citation type="journal article" date="2019" name="Int. J. Syst. Evol. Microbiol.">
        <title>The Global Catalogue of Microorganisms (GCM) 10K type strain sequencing project: providing services to taxonomists for standard genome sequencing and annotation.</title>
        <authorList>
            <consortium name="The Broad Institute Genomics Platform"/>
            <consortium name="The Broad Institute Genome Sequencing Center for Infectious Disease"/>
            <person name="Wu L."/>
            <person name="Ma J."/>
        </authorList>
    </citation>
    <scope>NUCLEOTIDE SEQUENCE [LARGE SCALE GENOMIC DNA]</scope>
    <source>
        <strain evidence="2">ICMP 19515</strain>
    </source>
</reference>
<proteinExistence type="predicted"/>
<protein>
    <submittedName>
        <fullName evidence="1">Uncharacterized protein</fullName>
    </submittedName>
</protein>
<dbReference type="EMBL" id="JBHRVD010000001">
    <property type="protein sequence ID" value="MFC3321646.1"/>
    <property type="molecule type" value="Genomic_DNA"/>
</dbReference>
<organism evidence="1 2">
    <name type="scientific">Mesorhizobium cantuariense</name>
    <dbReference type="NCBI Taxonomy" id="1300275"/>
    <lineage>
        <taxon>Bacteria</taxon>
        <taxon>Pseudomonadati</taxon>
        <taxon>Pseudomonadota</taxon>
        <taxon>Alphaproteobacteria</taxon>
        <taxon>Hyphomicrobiales</taxon>
        <taxon>Phyllobacteriaceae</taxon>
        <taxon>Mesorhizobium</taxon>
    </lineage>
</organism>
<gene>
    <name evidence="1" type="ORF">ACFOJ9_07630</name>
</gene>
<sequence length="55" mass="6001">MIRHLAAMTDQQAPAAAWQASGPPLVVKTAEKTAQFKSFQTRKTMIVRQASDNTA</sequence>
<accession>A0ABV7MIF4</accession>
<dbReference type="Proteomes" id="UP001595648">
    <property type="component" value="Unassembled WGS sequence"/>
</dbReference>
<comment type="caution">
    <text evidence="1">The sequence shown here is derived from an EMBL/GenBank/DDBJ whole genome shotgun (WGS) entry which is preliminary data.</text>
</comment>
<name>A0ABV7MIF4_9HYPH</name>
<dbReference type="RefSeq" id="WP_378978179.1">
    <property type="nucleotide sequence ID" value="NZ_JBHRVD010000001.1"/>
</dbReference>
<evidence type="ECO:0000313" key="1">
    <source>
        <dbReference type="EMBL" id="MFC3321646.1"/>
    </source>
</evidence>